<dbReference type="Proteomes" id="UP001596306">
    <property type="component" value="Unassembled WGS sequence"/>
</dbReference>
<proteinExistence type="predicted"/>
<dbReference type="InterPro" id="IPR016181">
    <property type="entry name" value="Acyl_CoA_acyltransferase"/>
</dbReference>
<feature type="domain" description="N-acetyltransferase" evidence="1">
    <location>
        <begin position="7"/>
        <end position="199"/>
    </location>
</feature>
<reference evidence="3" key="1">
    <citation type="journal article" date="2019" name="Int. J. Syst. Evol. Microbiol.">
        <title>The Global Catalogue of Microorganisms (GCM) 10K type strain sequencing project: providing services to taxonomists for standard genome sequencing and annotation.</title>
        <authorList>
            <consortium name="The Broad Institute Genomics Platform"/>
            <consortium name="The Broad Institute Genome Sequencing Center for Infectious Disease"/>
            <person name="Wu L."/>
            <person name="Ma J."/>
        </authorList>
    </citation>
    <scope>NUCLEOTIDE SEQUENCE [LARGE SCALE GENOMIC DNA]</scope>
    <source>
        <strain evidence="3">CCUG 43304</strain>
    </source>
</reference>
<dbReference type="GO" id="GO:0016746">
    <property type="term" value="F:acyltransferase activity"/>
    <property type="evidence" value="ECO:0007669"/>
    <property type="project" value="UniProtKB-KW"/>
</dbReference>
<name>A0ABW1VGU8_9MICO</name>
<protein>
    <submittedName>
        <fullName evidence="2">GNAT family N-acetyltransferase</fullName>
        <ecNumber evidence="2">2.3.-.-</ecNumber>
    </submittedName>
</protein>
<keyword evidence="2" id="KW-0808">Transferase</keyword>
<keyword evidence="2" id="KW-0012">Acyltransferase</keyword>
<dbReference type="Gene3D" id="3.40.630.30">
    <property type="match status" value="1"/>
</dbReference>
<dbReference type="EMBL" id="JBHSTP010000001">
    <property type="protein sequence ID" value="MFC6355959.1"/>
    <property type="molecule type" value="Genomic_DNA"/>
</dbReference>
<keyword evidence="3" id="KW-1185">Reference proteome</keyword>
<dbReference type="RefSeq" id="WP_386729517.1">
    <property type="nucleotide sequence ID" value="NZ_JBHSTP010000001.1"/>
</dbReference>
<dbReference type="CDD" id="cd04301">
    <property type="entry name" value="NAT_SF"/>
    <property type="match status" value="1"/>
</dbReference>
<gene>
    <name evidence="2" type="ORF">ACFQB0_07560</name>
</gene>
<evidence type="ECO:0000313" key="2">
    <source>
        <dbReference type="EMBL" id="MFC6355959.1"/>
    </source>
</evidence>
<sequence length="199" mass="21378">MVVPGEVTIVSATDAPWADVEQVFGTRGDPSRCWCQFFKMSNAGWDTAKSAECKAEFQAQVRASATSPGVIAYLDGEAVGWCAVEPRVNYSRLARTKIVTDGSTEPLDDASVWAVTCFVVRVGYRRRGIAAALLLGAIEQARRHGARVLEGYPVDVAERAKTSAAELYHGSLSLFLGAGFEVASRPSPGRPVTRLQLAT</sequence>
<dbReference type="Pfam" id="PF00583">
    <property type="entry name" value="Acetyltransf_1"/>
    <property type="match status" value="1"/>
</dbReference>
<comment type="caution">
    <text evidence="2">The sequence shown here is derived from an EMBL/GenBank/DDBJ whole genome shotgun (WGS) entry which is preliminary data.</text>
</comment>
<dbReference type="SUPFAM" id="SSF55729">
    <property type="entry name" value="Acyl-CoA N-acyltransferases (Nat)"/>
    <property type="match status" value="1"/>
</dbReference>
<dbReference type="EC" id="2.3.-.-" evidence="2"/>
<dbReference type="InterPro" id="IPR000182">
    <property type="entry name" value="GNAT_dom"/>
</dbReference>
<accession>A0ABW1VGU8</accession>
<dbReference type="PROSITE" id="PS51186">
    <property type="entry name" value="GNAT"/>
    <property type="match status" value="1"/>
</dbReference>
<organism evidence="2 3">
    <name type="scientific">Luethyella okanaganae</name>
    <dbReference type="NCBI Taxonomy" id="69372"/>
    <lineage>
        <taxon>Bacteria</taxon>
        <taxon>Bacillati</taxon>
        <taxon>Actinomycetota</taxon>
        <taxon>Actinomycetes</taxon>
        <taxon>Micrococcales</taxon>
        <taxon>Microbacteriaceae</taxon>
        <taxon>Luethyella</taxon>
    </lineage>
</organism>
<evidence type="ECO:0000259" key="1">
    <source>
        <dbReference type="PROSITE" id="PS51186"/>
    </source>
</evidence>
<evidence type="ECO:0000313" key="3">
    <source>
        <dbReference type="Proteomes" id="UP001596306"/>
    </source>
</evidence>